<protein>
    <submittedName>
        <fullName evidence="1">Uncharacterized protein</fullName>
    </submittedName>
</protein>
<dbReference type="AlphaFoldDB" id="A0A165BNG4"/>
<dbReference type="InParanoid" id="A0A165BNG4"/>
<sequence>MLHLRAAAFRPALDERKALVESSQSRSREIAFRVSTAGCGGHGERGRDETAAWFGGELGRQDSTSSESILVIGMDDIPSARTV</sequence>
<evidence type="ECO:0000313" key="1">
    <source>
        <dbReference type="EMBL" id="KZV80961.1"/>
    </source>
</evidence>
<keyword evidence="2" id="KW-1185">Reference proteome</keyword>
<reference evidence="1 2" key="1">
    <citation type="journal article" date="2016" name="Mol. Biol. Evol.">
        <title>Comparative Genomics of Early-Diverging Mushroom-Forming Fungi Provides Insights into the Origins of Lignocellulose Decay Capabilities.</title>
        <authorList>
            <person name="Nagy L.G."/>
            <person name="Riley R."/>
            <person name="Tritt A."/>
            <person name="Adam C."/>
            <person name="Daum C."/>
            <person name="Floudas D."/>
            <person name="Sun H."/>
            <person name="Yadav J.S."/>
            <person name="Pangilinan J."/>
            <person name="Larsson K.H."/>
            <person name="Matsuura K."/>
            <person name="Barry K."/>
            <person name="Labutti K."/>
            <person name="Kuo R."/>
            <person name="Ohm R.A."/>
            <person name="Bhattacharya S.S."/>
            <person name="Shirouzu T."/>
            <person name="Yoshinaga Y."/>
            <person name="Martin F.M."/>
            <person name="Grigoriev I.V."/>
            <person name="Hibbett D.S."/>
        </authorList>
    </citation>
    <scope>NUCLEOTIDE SEQUENCE [LARGE SCALE GENOMIC DNA]</scope>
    <source>
        <strain evidence="1 2">HHB12029</strain>
    </source>
</reference>
<dbReference type="Proteomes" id="UP000077266">
    <property type="component" value="Unassembled WGS sequence"/>
</dbReference>
<accession>A0A165BNG4</accession>
<name>A0A165BNG4_EXIGL</name>
<gene>
    <name evidence="1" type="ORF">EXIGLDRAFT_397630</name>
</gene>
<organism evidence="1 2">
    <name type="scientific">Exidia glandulosa HHB12029</name>
    <dbReference type="NCBI Taxonomy" id="1314781"/>
    <lineage>
        <taxon>Eukaryota</taxon>
        <taxon>Fungi</taxon>
        <taxon>Dikarya</taxon>
        <taxon>Basidiomycota</taxon>
        <taxon>Agaricomycotina</taxon>
        <taxon>Agaricomycetes</taxon>
        <taxon>Auriculariales</taxon>
        <taxon>Exidiaceae</taxon>
        <taxon>Exidia</taxon>
    </lineage>
</organism>
<evidence type="ECO:0000313" key="2">
    <source>
        <dbReference type="Proteomes" id="UP000077266"/>
    </source>
</evidence>
<proteinExistence type="predicted"/>
<dbReference type="EMBL" id="KV426431">
    <property type="protein sequence ID" value="KZV80961.1"/>
    <property type="molecule type" value="Genomic_DNA"/>
</dbReference>